<dbReference type="Proteomes" id="UP000178869">
    <property type="component" value="Unassembled WGS sequence"/>
</dbReference>
<reference evidence="5 6" key="1">
    <citation type="journal article" date="2016" name="Nat. Commun.">
        <title>Thousands of microbial genomes shed light on interconnected biogeochemical processes in an aquifer system.</title>
        <authorList>
            <person name="Anantharaman K."/>
            <person name="Brown C.T."/>
            <person name="Hug L.A."/>
            <person name="Sharon I."/>
            <person name="Castelle C.J."/>
            <person name="Probst A.J."/>
            <person name="Thomas B.C."/>
            <person name="Singh A."/>
            <person name="Wilkins M.J."/>
            <person name="Karaoz U."/>
            <person name="Brodie E.L."/>
            <person name="Williams K.H."/>
            <person name="Hubbard S.S."/>
            <person name="Banfield J.F."/>
        </authorList>
    </citation>
    <scope>NUCLEOTIDE SEQUENCE [LARGE SCALE GENOMIC DNA]</scope>
</reference>
<comment type="caution">
    <text evidence="5">The sequence shown here is derived from an EMBL/GenBank/DDBJ whole genome shotgun (WGS) entry which is preliminary data.</text>
</comment>
<dbReference type="PANTHER" id="PTHR43179">
    <property type="entry name" value="RHAMNOSYLTRANSFERASE WBBL"/>
    <property type="match status" value="1"/>
</dbReference>
<name>A0A1G2PC62_9BACT</name>
<evidence type="ECO:0000259" key="4">
    <source>
        <dbReference type="Pfam" id="PF00535"/>
    </source>
</evidence>
<proteinExistence type="inferred from homology"/>
<dbReference type="Pfam" id="PF00535">
    <property type="entry name" value="Glycos_transf_2"/>
    <property type="match status" value="1"/>
</dbReference>
<dbReference type="SUPFAM" id="SSF53448">
    <property type="entry name" value="Nucleotide-diphospho-sugar transferases"/>
    <property type="match status" value="1"/>
</dbReference>
<evidence type="ECO:0000256" key="1">
    <source>
        <dbReference type="ARBA" id="ARBA00006739"/>
    </source>
</evidence>
<evidence type="ECO:0000256" key="3">
    <source>
        <dbReference type="ARBA" id="ARBA00022679"/>
    </source>
</evidence>
<evidence type="ECO:0000256" key="2">
    <source>
        <dbReference type="ARBA" id="ARBA00022676"/>
    </source>
</evidence>
<dbReference type="InterPro" id="IPR001173">
    <property type="entry name" value="Glyco_trans_2-like"/>
</dbReference>
<keyword evidence="3" id="KW-0808">Transferase</keyword>
<keyword evidence="2" id="KW-0328">Glycosyltransferase</keyword>
<comment type="similarity">
    <text evidence="1">Belongs to the glycosyltransferase 2 family.</text>
</comment>
<sequence length="309" mass="35094">MVQQKIFIIVLNWNGWQDTIQCLNSLKTVSGGPFNILVVDNASTDESVEEISEYIQNHQQQKIALLQNDKNYGFAGGNNKGIKIALEQGAEWILLLNNDTQVNESFISELLKVAQSNHRFGMLNPKILYGEPGATKLIWFIGSKINPVTMRATHIDYQKQDIGQYDTKQFIKSDYATGCCVLVSAKLIEKIGMMPEDYFLYYEDAEWSLKARKQGFKCVVVPSSVIWHKGAASSKAGSSNYIRYHVRNGLMFVSRNGNFVQILLAYLTSIPRFLWQVIKLIFVPSKRLWAKAAMRGIIDVWLKKKGKID</sequence>
<evidence type="ECO:0000313" key="5">
    <source>
        <dbReference type="EMBL" id="OHA45873.1"/>
    </source>
</evidence>
<dbReference type="CDD" id="cd04186">
    <property type="entry name" value="GT_2_like_c"/>
    <property type="match status" value="1"/>
</dbReference>
<dbReference type="Gene3D" id="3.90.550.10">
    <property type="entry name" value="Spore Coat Polysaccharide Biosynthesis Protein SpsA, Chain A"/>
    <property type="match status" value="1"/>
</dbReference>
<evidence type="ECO:0000313" key="6">
    <source>
        <dbReference type="Proteomes" id="UP000178869"/>
    </source>
</evidence>
<protein>
    <recommendedName>
        <fullName evidence="4">Glycosyltransferase 2-like domain-containing protein</fullName>
    </recommendedName>
</protein>
<dbReference type="AlphaFoldDB" id="A0A1G2PC62"/>
<dbReference type="PANTHER" id="PTHR43179:SF12">
    <property type="entry name" value="GALACTOFURANOSYLTRANSFERASE GLFT2"/>
    <property type="match status" value="1"/>
</dbReference>
<dbReference type="GO" id="GO:0016757">
    <property type="term" value="F:glycosyltransferase activity"/>
    <property type="evidence" value="ECO:0007669"/>
    <property type="project" value="UniProtKB-KW"/>
</dbReference>
<dbReference type="EMBL" id="MHSR01000025">
    <property type="protein sequence ID" value="OHA45873.1"/>
    <property type="molecule type" value="Genomic_DNA"/>
</dbReference>
<feature type="domain" description="Glycosyltransferase 2-like" evidence="4">
    <location>
        <begin position="8"/>
        <end position="184"/>
    </location>
</feature>
<gene>
    <name evidence="5" type="ORF">A2828_01215</name>
</gene>
<organism evidence="5 6">
    <name type="scientific">Candidatus Terrybacteria bacterium RIFCSPHIGHO2_01_FULL_43_35</name>
    <dbReference type="NCBI Taxonomy" id="1802361"/>
    <lineage>
        <taxon>Bacteria</taxon>
        <taxon>Candidatus Terryibacteriota</taxon>
    </lineage>
</organism>
<dbReference type="InterPro" id="IPR029044">
    <property type="entry name" value="Nucleotide-diphossugar_trans"/>
</dbReference>
<accession>A0A1G2PC62</accession>